<evidence type="ECO:0000256" key="14">
    <source>
        <dbReference type="RuleBase" id="RU000487"/>
    </source>
</evidence>
<dbReference type="SUPFAM" id="SSF46934">
    <property type="entry name" value="UBA-like"/>
    <property type="match status" value="1"/>
</dbReference>
<keyword evidence="7" id="KW-0378">Hydrolase</keyword>
<evidence type="ECO:0000256" key="4">
    <source>
        <dbReference type="ARBA" id="ARBA00022741"/>
    </source>
</evidence>
<dbReference type="GO" id="GO:0016818">
    <property type="term" value="F:hydrolase activity, acting on acid anhydrides, in phosphorus-containing anhydrides"/>
    <property type="evidence" value="ECO:0007669"/>
    <property type="project" value="InterPro"/>
</dbReference>
<dbReference type="PROSITE" id="PS50089">
    <property type="entry name" value="ZF_RING_2"/>
    <property type="match status" value="1"/>
</dbReference>
<feature type="domain" description="UBA" evidence="16">
    <location>
        <begin position="766"/>
        <end position="808"/>
    </location>
</feature>
<dbReference type="Pfam" id="PF00022">
    <property type="entry name" value="Actin"/>
    <property type="match status" value="1"/>
</dbReference>
<feature type="domain" description="Helicase C-terminal" evidence="19">
    <location>
        <begin position="1723"/>
        <end position="1887"/>
    </location>
</feature>
<feature type="domain" description="RING-type" evidence="17">
    <location>
        <begin position="1650"/>
        <end position="1690"/>
    </location>
</feature>
<evidence type="ECO:0000256" key="1">
    <source>
        <dbReference type="ARBA" id="ARBA00004123"/>
    </source>
</evidence>
<name>A0AAE1X5Y6_9LAMI</name>
<dbReference type="InterPro" id="IPR056450">
    <property type="entry name" value="UBA_RAD5A"/>
</dbReference>
<sequence length="1887" mass="211298">MHLEIDMKLMFNEFGEDGGPAAKEWAPKLDLVKKHIDGLIGKNNLHIDVRTFVAACIFLKGLGGLLFVLGSSFGAYLLIYYLILTTPLLYDFYNYKVGQPKFFGLLQEFLQDYLKTVVPSQLLAERGSNLVVINPGSANVRIGLAQQDAPISVPHCIARRTSQVPKKNVQDQLLNSQVTTAQHMERERAYDIIASLLKIRFLDEEVTNSQYPQKMGRVDALPPQSNNKKETVIPWTDVFEKRTFSPSAEESSLRSGESLVQKEGNVNEEPGSTETKYREYICGEEALRISLTEPYCLRRPIRRGHLNISMHYPMQQVIEDMHAIWDWILVEKLHIPHSERHMYSAILVVPETFDNREIKEFLSIVLRDLCFSTAVVHQEGLAAVFGNGLSTACVVNIGAQVTSVICIESFVTSITSDNASRAENKLSTSLFLFACKDGVALPTTQITLRYGGEVRISFMVSSKSYYSAMAIRTNDCAISGYIKMSPLDSEASSDMATNSRLSSAIEAASGNVNNLKEEGEVEAVAVVHSYEDGVPPGSHKTRLTALNVPPMGLFYPMLLVPDVYPPPPRTWFSDNEDMLEETWDFPRRSDMSDGYYPGNSGFFPMWENYPIFQAKPKKQDSIGLADAITKSILSTGRIDLQRKLFCSMQLIGGVGLTQGLISAVEERVLHAIPSHEAIDTVEVLQPRTNPTAVSWKGGAVSIFYELTVILGILDFTRDAWIHREDWIRNGIHIGSGRKWLIYFAASVFPSGLAGSFGWREAMEAESMEEKVSKVKAIVGSGISETDIRRVLSQCGNNHRTAIDLILYSPSTLSLTPHLTAQKTLTSAGGVRISTVQINISKNVEESEKKPSDELNIVKQEPLSVEHGECAGYSEGEREKGVMKKCEMGVGLKGSARVNEECDVGFVKGEVYGEEKKGITGGATAEVRVKEEPNVDTENKSLILVKEEVKEVISVQPLSARKLSDNEYTRIQSGHINTKPKRATVEEMSLSTVVIEDGDFPEEPDWLLVGRTVITGLSTTKGKKLENNEIVHFAFPNADVRSKSSSHFMSAKASNAASAIVRFSTKRFGEIGRLPMEWAKCLVPLVNSSKVKVLGRCIAAPVNLHLMQEIMLYVSFYIHHSVFSEGDKSSWKLEPANIDATTYPLLTLFKLLKVKPSQKAEFTPEDLDSRKRSLKLDHDSDDTAAVLPLVKKRKGCQLQDQNKDEQAITETSLNKLVGAVDTYNLEEKEPPETLTCDLRPYQKQALYWMSELETGAIAEETEKTLHPCWAAYRVCDERAPAIYVNIFSGEATTQFPSATQMARGGILADAMGLGKTVMTIALILARRGRATRVDQQVITEGETKTEHIKISQTTEASKKAKGGPHCLSNGFTWPMEDSISVFVHYGGDRANNPKVIAEPDVVLTTYGVLTSAYKNDSINSIFHQVEWHRVVLDEAHTIKSSKTQGAQAAFALSSYCRWCLTGTPLQNNLEDLYSLLCFLHVEPWCNWAWWNKLIQRPYENGDKRGLKLVKAILRPLMLRRSKESKDKEGRPILVLPPTDIQVVECEQSEAEHDFYGALFKRSKVQFDQFVAQGKVLHNYANILELLLRLRQCCNHPFLVMSRGDTQEYADLDKLARRFLQSHPDSMSQNGPSRAYVEEVVEGLRNGENAECPICLESADDPVLTPCAHRMCRECLLSSWRSPGVGLCPICRQVLSKTELITCPAAGRFRIDVEKNWKESSKISKLLDCLEHIRNSGSGEKSIIFSQWTSFLDLLEIPLKRRNFGFLRFDGKLAQKQREKVLHEFAETKHKRILLMSLKAGGVGLNLTAASNVFLMDPWWNPAVEEQAIMRIHRIGQKQTVRVRRFIVKDTVEERMQQVQARKQRMIAGALTDEEVRSARIEELKMLFR</sequence>
<dbReference type="InterPro" id="IPR000330">
    <property type="entry name" value="SNF2_N"/>
</dbReference>
<dbReference type="Pfam" id="PF00271">
    <property type="entry name" value="Helicase_C"/>
    <property type="match status" value="1"/>
</dbReference>
<feature type="compositionally biased region" description="Polar residues" evidence="15">
    <location>
        <begin position="246"/>
        <end position="255"/>
    </location>
</feature>
<dbReference type="Pfam" id="PF08797">
    <property type="entry name" value="HIRAN"/>
    <property type="match status" value="1"/>
</dbReference>
<dbReference type="InterPro" id="IPR004000">
    <property type="entry name" value="Actin"/>
</dbReference>
<dbReference type="PROSITE" id="PS00518">
    <property type="entry name" value="ZF_RING_1"/>
    <property type="match status" value="1"/>
</dbReference>
<reference evidence="20" key="1">
    <citation type="submission" date="2020-06" db="EMBL/GenBank/DDBJ databases">
        <authorList>
            <person name="Li T."/>
            <person name="Hu X."/>
            <person name="Zhang T."/>
            <person name="Song X."/>
            <person name="Zhang H."/>
            <person name="Dai N."/>
            <person name="Sheng W."/>
            <person name="Hou X."/>
            <person name="Wei L."/>
        </authorList>
    </citation>
    <scope>NUCLEOTIDE SEQUENCE</scope>
    <source>
        <strain evidence="20">K16</strain>
        <tissue evidence="20">Leaf</tissue>
    </source>
</reference>
<evidence type="ECO:0000256" key="7">
    <source>
        <dbReference type="ARBA" id="ARBA00022801"/>
    </source>
</evidence>
<dbReference type="SMART" id="SM00268">
    <property type="entry name" value="ACTIN"/>
    <property type="match status" value="1"/>
</dbReference>
<dbReference type="InterPro" id="IPR043129">
    <property type="entry name" value="ATPase_NBD"/>
</dbReference>
<dbReference type="FunFam" id="3.30.420.40:FF:000353">
    <property type="entry name" value="Actin-related protein 9"/>
    <property type="match status" value="1"/>
</dbReference>
<dbReference type="InterPro" id="IPR015940">
    <property type="entry name" value="UBA"/>
</dbReference>
<evidence type="ECO:0000256" key="5">
    <source>
        <dbReference type="ARBA" id="ARBA00022763"/>
    </source>
</evidence>
<dbReference type="CDD" id="cd18008">
    <property type="entry name" value="DEXDc_SHPRH-like"/>
    <property type="match status" value="1"/>
</dbReference>
<dbReference type="Pfam" id="PF00097">
    <property type="entry name" value="zf-C3HC4"/>
    <property type="match status" value="1"/>
</dbReference>
<keyword evidence="5" id="KW-0227">DNA damage</keyword>
<keyword evidence="6 13" id="KW-0863">Zinc-finger</keyword>
<dbReference type="InterPro" id="IPR050628">
    <property type="entry name" value="SNF2_RAD54_helicase_TF"/>
</dbReference>
<dbReference type="InterPro" id="IPR027417">
    <property type="entry name" value="P-loop_NTPase"/>
</dbReference>
<dbReference type="GO" id="GO:0004386">
    <property type="term" value="F:helicase activity"/>
    <property type="evidence" value="ECO:0007669"/>
    <property type="project" value="UniProtKB-KW"/>
</dbReference>
<evidence type="ECO:0000256" key="12">
    <source>
        <dbReference type="ARBA" id="ARBA00023242"/>
    </source>
</evidence>
<dbReference type="CDD" id="cd10206">
    <property type="entry name" value="ASKHA_NBD_Arp8-like"/>
    <property type="match status" value="1"/>
</dbReference>
<dbReference type="Gene3D" id="3.40.50.300">
    <property type="entry name" value="P-loop containing nucleotide triphosphate hydrolases"/>
    <property type="match status" value="1"/>
</dbReference>
<keyword evidence="12" id="KW-0539">Nucleus</keyword>
<dbReference type="GO" id="GO:0005634">
    <property type="term" value="C:nucleus"/>
    <property type="evidence" value="ECO:0007669"/>
    <property type="project" value="UniProtKB-SubCell"/>
</dbReference>
<accession>A0AAE1X5Y6</accession>
<dbReference type="SMART" id="SM00487">
    <property type="entry name" value="DEXDc"/>
    <property type="match status" value="1"/>
</dbReference>
<dbReference type="SUPFAM" id="SSF53067">
    <property type="entry name" value="Actin-like ATPase domain"/>
    <property type="match status" value="2"/>
</dbReference>
<dbReference type="InterPro" id="IPR008637">
    <property type="entry name" value="HR_lesion"/>
</dbReference>
<evidence type="ECO:0000256" key="13">
    <source>
        <dbReference type="PROSITE-ProRule" id="PRU00175"/>
    </source>
</evidence>
<evidence type="ECO:0000259" key="16">
    <source>
        <dbReference type="PROSITE" id="PS50030"/>
    </source>
</evidence>
<dbReference type="GO" id="GO:0003676">
    <property type="term" value="F:nucleic acid binding"/>
    <property type="evidence" value="ECO:0007669"/>
    <property type="project" value="InterPro"/>
</dbReference>
<dbReference type="Pfam" id="PF05514">
    <property type="entry name" value="HR_lesion"/>
    <property type="match status" value="1"/>
</dbReference>
<dbReference type="GO" id="GO:0008270">
    <property type="term" value="F:zinc ion binding"/>
    <property type="evidence" value="ECO:0007669"/>
    <property type="project" value="UniProtKB-KW"/>
</dbReference>
<dbReference type="Proteomes" id="UP001289374">
    <property type="component" value="Unassembled WGS sequence"/>
</dbReference>
<dbReference type="PROSITE" id="PS51194">
    <property type="entry name" value="HELICASE_CTER"/>
    <property type="match status" value="1"/>
</dbReference>
<dbReference type="GO" id="GO:0005524">
    <property type="term" value="F:ATP binding"/>
    <property type="evidence" value="ECO:0007669"/>
    <property type="project" value="UniProtKB-KW"/>
</dbReference>
<dbReference type="Pfam" id="PF00176">
    <property type="entry name" value="SNF2-rel_dom"/>
    <property type="match status" value="1"/>
</dbReference>
<reference evidence="20" key="2">
    <citation type="journal article" date="2024" name="Plant">
        <title>Genomic evolution and insights into agronomic trait innovations of Sesamum species.</title>
        <authorList>
            <person name="Miao H."/>
            <person name="Wang L."/>
            <person name="Qu L."/>
            <person name="Liu H."/>
            <person name="Sun Y."/>
            <person name="Le M."/>
            <person name="Wang Q."/>
            <person name="Wei S."/>
            <person name="Zheng Y."/>
            <person name="Lin W."/>
            <person name="Duan Y."/>
            <person name="Cao H."/>
            <person name="Xiong S."/>
            <person name="Wang X."/>
            <person name="Wei L."/>
            <person name="Li C."/>
            <person name="Ma Q."/>
            <person name="Ju M."/>
            <person name="Zhao R."/>
            <person name="Li G."/>
            <person name="Mu C."/>
            <person name="Tian Q."/>
            <person name="Mei H."/>
            <person name="Zhang T."/>
            <person name="Gao T."/>
            <person name="Zhang H."/>
        </authorList>
    </citation>
    <scope>NUCLEOTIDE SEQUENCE</scope>
    <source>
        <strain evidence="20">K16</strain>
    </source>
</reference>
<evidence type="ECO:0000259" key="17">
    <source>
        <dbReference type="PROSITE" id="PS50089"/>
    </source>
</evidence>
<comment type="caution">
    <text evidence="20">The sequence shown here is derived from an EMBL/GenBank/DDBJ whole genome shotgun (WGS) entry which is preliminary data.</text>
</comment>
<dbReference type="InterPro" id="IPR013083">
    <property type="entry name" value="Znf_RING/FYVE/PHD"/>
</dbReference>
<dbReference type="FunFam" id="3.30.420.40:FF:000378">
    <property type="entry name" value="Actin-related protein 9"/>
    <property type="match status" value="1"/>
</dbReference>
<keyword evidence="21" id="KW-1185">Reference proteome</keyword>
<dbReference type="CDD" id="cd18793">
    <property type="entry name" value="SF2_C_SNF"/>
    <property type="match status" value="1"/>
</dbReference>
<evidence type="ECO:0000256" key="3">
    <source>
        <dbReference type="ARBA" id="ARBA00022723"/>
    </source>
</evidence>
<dbReference type="Gene3D" id="3.30.40.10">
    <property type="entry name" value="Zinc/RING finger domain, C3HC4 (zinc finger)"/>
    <property type="match status" value="1"/>
</dbReference>
<keyword evidence="11" id="KW-0234">DNA repair</keyword>
<dbReference type="SMART" id="SM00490">
    <property type="entry name" value="HELICc"/>
    <property type="match status" value="1"/>
</dbReference>
<comment type="similarity">
    <text evidence="2">Belongs to the SNF2/RAD54 helicase family. RAD16 subfamily.</text>
</comment>
<dbReference type="FunFam" id="3.30.420.40:FF:000400">
    <property type="entry name" value="Actin-related protein 9"/>
    <property type="match status" value="1"/>
</dbReference>
<evidence type="ECO:0000313" key="21">
    <source>
        <dbReference type="Proteomes" id="UP001289374"/>
    </source>
</evidence>
<evidence type="ECO:0000313" key="20">
    <source>
        <dbReference type="EMBL" id="KAK4405855.1"/>
    </source>
</evidence>
<organism evidence="20 21">
    <name type="scientific">Sesamum angolense</name>
    <dbReference type="NCBI Taxonomy" id="2727404"/>
    <lineage>
        <taxon>Eukaryota</taxon>
        <taxon>Viridiplantae</taxon>
        <taxon>Streptophyta</taxon>
        <taxon>Embryophyta</taxon>
        <taxon>Tracheophyta</taxon>
        <taxon>Spermatophyta</taxon>
        <taxon>Magnoliopsida</taxon>
        <taxon>eudicotyledons</taxon>
        <taxon>Gunneridae</taxon>
        <taxon>Pentapetalae</taxon>
        <taxon>asterids</taxon>
        <taxon>lamiids</taxon>
        <taxon>Lamiales</taxon>
        <taxon>Pedaliaceae</taxon>
        <taxon>Sesamum</taxon>
    </lineage>
</organism>
<dbReference type="InterPro" id="IPR038718">
    <property type="entry name" value="SNF2-like_sf"/>
</dbReference>
<dbReference type="InterPro" id="IPR017907">
    <property type="entry name" value="Znf_RING_CS"/>
</dbReference>
<dbReference type="GO" id="GO:0006281">
    <property type="term" value="P:DNA repair"/>
    <property type="evidence" value="ECO:0007669"/>
    <property type="project" value="UniProtKB-KW"/>
</dbReference>
<feature type="region of interest" description="Disordered" evidence="15">
    <location>
        <begin position="246"/>
        <end position="274"/>
    </location>
</feature>
<dbReference type="Gene3D" id="3.40.50.10810">
    <property type="entry name" value="Tandem AAA-ATPase domain"/>
    <property type="match status" value="1"/>
</dbReference>
<dbReference type="InterPro" id="IPR001650">
    <property type="entry name" value="Helicase_C-like"/>
</dbReference>
<feature type="domain" description="Helicase ATP-binding" evidence="18">
    <location>
        <begin position="1295"/>
        <end position="1481"/>
    </location>
</feature>
<dbReference type="InterPro" id="IPR018957">
    <property type="entry name" value="Znf_C3HC4_RING-type"/>
</dbReference>
<dbReference type="InterPro" id="IPR001841">
    <property type="entry name" value="Znf_RING"/>
</dbReference>
<dbReference type="PROSITE" id="PS51192">
    <property type="entry name" value="HELICASE_ATP_BIND_1"/>
    <property type="match status" value="1"/>
</dbReference>
<evidence type="ECO:0000256" key="2">
    <source>
        <dbReference type="ARBA" id="ARBA00008438"/>
    </source>
</evidence>
<evidence type="ECO:0000256" key="10">
    <source>
        <dbReference type="ARBA" id="ARBA00022840"/>
    </source>
</evidence>
<evidence type="ECO:0000256" key="9">
    <source>
        <dbReference type="ARBA" id="ARBA00022833"/>
    </source>
</evidence>
<keyword evidence="8" id="KW-0347">Helicase</keyword>
<dbReference type="PANTHER" id="PTHR45626:SF22">
    <property type="entry name" value="DNA REPAIR PROTEIN RAD5"/>
    <property type="match status" value="1"/>
</dbReference>
<gene>
    <name evidence="20" type="ORF">Sango_0592000</name>
</gene>
<dbReference type="EMBL" id="JACGWL010000003">
    <property type="protein sequence ID" value="KAK4405855.1"/>
    <property type="molecule type" value="Genomic_DNA"/>
</dbReference>
<dbReference type="SMART" id="SM00910">
    <property type="entry name" value="HIRAN"/>
    <property type="match status" value="1"/>
</dbReference>
<evidence type="ECO:0000256" key="15">
    <source>
        <dbReference type="SAM" id="MobiDB-lite"/>
    </source>
</evidence>
<keyword evidence="4" id="KW-0547">Nucleotide-binding</keyword>
<comment type="subcellular location">
    <subcellularLocation>
        <location evidence="1">Nucleus</location>
    </subcellularLocation>
</comment>
<evidence type="ECO:0000256" key="6">
    <source>
        <dbReference type="ARBA" id="ARBA00022771"/>
    </source>
</evidence>
<dbReference type="SUPFAM" id="SSF52540">
    <property type="entry name" value="P-loop containing nucleoside triphosphate hydrolases"/>
    <property type="match status" value="2"/>
</dbReference>
<proteinExistence type="inferred from homology"/>
<comment type="similarity">
    <text evidence="14">Belongs to the actin family.</text>
</comment>
<dbReference type="InterPro" id="IPR014001">
    <property type="entry name" value="Helicase_ATP-bd"/>
</dbReference>
<evidence type="ECO:0000259" key="18">
    <source>
        <dbReference type="PROSITE" id="PS51192"/>
    </source>
</evidence>
<dbReference type="InterPro" id="IPR049730">
    <property type="entry name" value="SNF2/RAD54-like_C"/>
</dbReference>
<evidence type="ECO:0000256" key="11">
    <source>
        <dbReference type="ARBA" id="ARBA00023204"/>
    </source>
</evidence>
<dbReference type="PANTHER" id="PTHR45626">
    <property type="entry name" value="TRANSCRIPTION TERMINATION FACTOR 2-RELATED"/>
    <property type="match status" value="1"/>
</dbReference>
<dbReference type="GO" id="GO:0008094">
    <property type="term" value="F:ATP-dependent activity, acting on DNA"/>
    <property type="evidence" value="ECO:0007669"/>
    <property type="project" value="TreeGrafter"/>
</dbReference>
<evidence type="ECO:0000256" key="8">
    <source>
        <dbReference type="ARBA" id="ARBA00022806"/>
    </source>
</evidence>
<keyword evidence="3" id="KW-0479">Metal-binding</keyword>
<dbReference type="Gene3D" id="3.30.420.40">
    <property type="match status" value="3"/>
</dbReference>
<protein>
    <submittedName>
        <fullName evidence="20">DNA repair protein B</fullName>
    </submittedName>
</protein>
<keyword evidence="9" id="KW-0862">Zinc</keyword>
<dbReference type="SUPFAM" id="SSF57850">
    <property type="entry name" value="RING/U-box"/>
    <property type="match status" value="1"/>
</dbReference>
<dbReference type="InterPro" id="IPR014905">
    <property type="entry name" value="HIRAN"/>
</dbReference>
<dbReference type="Pfam" id="PF24559">
    <property type="entry name" value="UBA_RAD5A"/>
    <property type="match status" value="1"/>
</dbReference>
<keyword evidence="10" id="KW-0067">ATP-binding</keyword>
<dbReference type="PROSITE" id="PS50030">
    <property type="entry name" value="UBA"/>
    <property type="match status" value="1"/>
</dbReference>
<evidence type="ECO:0000259" key="19">
    <source>
        <dbReference type="PROSITE" id="PS51194"/>
    </source>
</evidence>
<dbReference type="InterPro" id="IPR009060">
    <property type="entry name" value="UBA-like_sf"/>
</dbReference>
<dbReference type="SMART" id="SM00184">
    <property type="entry name" value="RING"/>
    <property type="match status" value="1"/>
</dbReference>